<sequence>MALKTSLLLSTLPLVLGTTYPLIESWSGSGFMDGFRYPASFYDNTTNGDVFWATAANTSLIYTSSSGTTILKVDNTSYVPYNEKRYAPKILSKTEYQPGTVWVFDAVHMPYGCSVWPAVWTQGPDWPEHGEIDIMEGINQQTTNQVALHTAGSGCLASSSSSLSGGTLTYDNCSIGAHYDSGCTTNMTNADTYGSGFAAAGGGVYVAEFATDGIRIWFFTRSSVPSSFGVSSKSIDTSSLGTPAAEYLSSSCNITEYFSSQIFTIDITLCGDWAGIAANLEETCPQLQGDNTCYTTYVINNASTTYANAYFEINYLNVYSTSTSGSSSSGSSASGASSTITAGVSPTSGSSSKTSGAASPVAIPSLSHGKISLAGVVVAGLLAGFSLL</sequence>
<dbReference type="STRING" id="4999.A0A1Y1UCY0"/>
<feature type="domain" description="GH16" evidence="2">
    <location>
        <begin position="13"/>
        <end position="282"/>
    </location>
</feature>
<dbReference type="SUPFAM" id="SSF49899">
    <property type="entry name" value="Concanavalin A-like lectins/glucanases"/>
    <property type="match status" value="1"/>
</dbReference>
<feature type="signal peptide" evidence="1">
    <location>
        <begin position="1"/>
        <end position="17"/>
    </location>
</feature>
<proteinExistence type="predicted"/>
<dbReference type="OrthoDB" id="192832at2759"/>
<accession>A0A1Y1UCY0</accession>
<dbReference type="Proteomes" id="UP000193218">
    <property type="component" value="Unassembled WGS sequence"/>
</dbReference>
<dbReference type="InterPro" id="IPR000757">
    <property type="entry name" value="Beta-glucanase-like"/>
</dbReference>
<dbReference type="InterPro" id="IPR013320">
    <property type="entry name" value="ConA-like_dom_sf"/>
</dbReference>
<evidence type="ECO:0000313" key="4">
    <source>
        <dbReference type="Proteomes" id="UP000193218"/>
    </source>
</evidence>
<keyword evidence="3" id="KW-0430">Lectin</keyword>
<keyword evidence="4" id="KW-1185">Reference proteome</keyword>
<dbReference type="GeneID" id="33558021"/>
<comment type="caution">
    <text evidence="3">The sequence shown here is derived from an EMBL/GenBank/DDBJ whole genome shotgun (WGS) entry which is preliminary data.</text>
</comment>
<dbReference type="PANTHER" id="PTHR10963:SF24">
    <property type="entry name" value="GLYCOSIDASE C21B10.07-RELATED"/>
    <property type="match status" value="1"/>
</dbReference>
<protein>
    <submittedName>
        <fullName evidence="3">Concanavalin A-like lectin/glucanase domain-containing protein</fullName>
    </submittedName>
</protein>
<evidence type="ECO:0000256" key="1">
    <source>
        <dbReference type="SAM" id="SignalP"/>
    </source>
</evidence>
<dbReference type="Gene3D" id="2.60.120.200">
    <property type="match status" value="1"/>
</dbReference>
<dbReference type="InterPro" id="IPR050546">
    <property type="entry name" value="Glycosyl_Hydrlase_16"/>
</dbReference>
<reference evidence="3 4" key="1">
    <citation type="submission" date="2017-03" db="EMBL/GenBank/DDBJ databases">
        <title>Widespread Adenine N6-methylation of Active Genes in Fungi.</title>
        <authorList>
            <consortium name="DOE Joint Genome Institute"/>
            <person name="Mondo S.J."/>
            <person name="Dannebaum R.O."/>
            <person name="Kuo R.C."/>
            <person name="Louie K.B."/>
            <person name="Bewick A.J."/>
            <person name="Labutti K."/>
            <person name="Haridas S."/>
            <person name="Kuo A."/>
            <person name="Salamov A."/>
            <person name="Ahrendt S.R."/>
            <person name="Lau R."/>
            <person name="Bowen B.P."/>
            <person name="Lipzen A."/>
            <person name="Sullivan W."/>
            <person name="Andreopoulos W.B."/>
            <person name="Clum A."/>
            <person name="Lindquist E."/>
            <person name="Daum C."/>
            <person name="Northen T.R."/>
            <person name="Ramamoorthy G."/>
            <person name="Schmitz R.J."/>
            <person name="Gryganskyi A."/>
            <person name="Culley D."/>
            <person name="Magnuson J."/>
            <person name="James T.Y."/>
            <person name="O'Malley M.A."/>
            <person name="Stajich J.E."/>
            <person name="Spatafora J.W."/>
            <person name="Visel A."/>
            <person name="Grigoriev I.V."/>
        </authorList>
    </citation>
    <scope>NUCLEOTIDE SEQUENCE [LARGE SCALE GENOMIC DNA]</scope>
    <source>
        <strain evidence="3 4">NRRL Y-17943</strain>
    </source>
</reference>
<dbReference type="PROSITE" id="PS51762">
    <property type="entry name" value="GH16_2"/>
    <property type="match status" value="1"/>
</dbReference>
<dbReference type="EMBL" id="NBSH01000009">
    <property type="protein sequence ID" value="ORX35900.1"/>
    <property type="molecule type" value="Genomic_DNA"/>
</dbReference>
<dbReference type="PANTHER" id="PTHR10963">
    <property type="entry name" value="GLYCOSYL HYDROLASE-RELATED"/>
    <property type="match status" value="1"/>
</dbReference>
<feature type="chain" id="PRO_5013073190" evidence="1">
    <location>
        <begin position="18"/>
        <end position="388"/>
    </location>
</feature>
<organism evidence="3 4">
    <name type="scientific">Kockovaella imperatae</name>
    <dbReference type="NCBI Taxonomy" id="4999"/>
    <lineage>
        <taxon>Eukaryota</taxon>
        <taxon>Fungi</taxon>
        <taxon>Dikarya</taxon>
        <taxon>Basidiomycota</taxon>
        <taxon>Agaricomycotina</taxon>
        <taxon>Tremellomycetes</taxon>
        <taxon>Tremellales</taxon>
        <taxon>Cuniculitremaceae</taxon>
        <taxon>Kockovaella</taxon>
    </lineage>
</organism>
<name>A0A1Y1UCY0_9TREE</name>
<dbReference type="FunFam" id="2.60.120.200:FF:000179">
    <property type="entry name" value="Unplaced genomic scaffold supercont1.19, whole genome shotgun sequence"/>
    <property type="match status" value="1"/>
</dbReference>
<dbReference type="AlphaFoldDB" id="A0A1Y1UCY0"/>
<dbReference type="InParanoid" id="A0A1Y1UCY0"/>
<keyword evidence="1" id="KW-0732">Signal</keyword>
<dbReference type="GO" id="GO:0009251">
    <property type="term" value="P:glucan catabolic process"/>
    <property type="evidence" value="ECO:0007669"/>
    <property type="project" value="TreeGrafter"/>
</dbReference>
<gene>
    <name evidence="3" type="ORF">BD324DRAFT_629454</name>
</gene>
<dbReference type="GO" id="GO:0004553">
    <property type="term" value="F:hydrolase activity, hydrolyzing O-glycosyl compounds"/>
    <property type="evidence" value="ECO:0007669"/>
    <property type="project" value="InterPro"/>
</dbReference>
<dbReference type="RefSeq" id="XP_021870029.1">
    <property type="nucleotide sequence ID" value="XM_022016212.1"/>
</dbReference>
<evidence type="ECO:0000259" key="2">
    <source>
        <dbReference type="PROSITE" id="PS51762"/>
    </source>
</evidence>
<evidence type="ECO:0000313" key="3">
    <source>
        <dbReference type="EMBL" id="ORX35900.1"/>
    </source>
</evidence>
<dbReference type="GO" id="GO:0030246">
    <property type="term" value="F:carbohydrate binding"/>
    <property type="evidence" value="ECO:0007669"/>
    <property type="project" value="UniProtKB-KW"/>
</dbReference>
<dbReference type="Pfam" id="PF26113">
    <property type="entry name" value="GH16_XgeA"/>
    <property type="match status" value="1"/>
</dbReference>